<protein>
    <submittedName>
        <fullName evidence="1">Uncharacterized protein</fullName>
    </submittedName>
</protein>
<accession>A0A382PVK5</accession>
<feature type="non-terminal residue" evidence="1">
    <location>
        <position position="1"/>
    </location>
</feature>
<evidence type="ECO:0000313" key="1">
    <source>
        <dbReference type="EMBL" id="SVC77364.1"/>
    </source>
</evidence>
<dbReference type="EMBL" id="UINC01110090">
    <property type="protein sequence ID" value="SVC77364.1"/>
    <property type="molecule type" value="Genomic_DNA"/>
</dbReference>
<sequence>FYLADEYTYSSGTASIATAYFRAKNSLDSEIIYLQPWTRMVTPNNEPIIIKSYGKATIRVD</sequence>
<proteinExistence type="predicted"/>
<gene>
    <name evidence="1" type="ORF">METZ01_LOCUS330218</name>
</gene>
<organism evidence="1">
    <name type="scientific">marine metagenome</name>
    <dbReference type="NCBI Taxonomy" id="408172"/>
    <lineage>
        <taxon>unclassified sequences</taxon>
        <taxon>metagenomes</taxon>
        <taxon>ecological metagenomes</taxon>
    </lineage>
</organism>
<dbReference type="AlphaFoldDB" id="A0A382PVK5"/>
<reference evidence="1" key="1">
    <citation type="submission" date="2018-05" db="EMBL/GenBank/DDBJ databases">
        <authorList>
            <person name="Lanie J.A."/>
            <person name="Ng W.-L."/>
            <person name="Kazmierczak K.M."/>
            <person name="Andrzejewski T.M."/>
            <person name="Davidsen T.M."/>
            <person name="Wayne K.J."/>
            <person name="Tettelin H."/>
            <person name="Glass J.I."/>
            <person name="Rusch D."/>
            <person name="Podicherti R."/>
            <person name="Tsui H.-C.T."/>
            <person name="Winkler M.E."/>
        </authorList>
    </citation>
    <scope>NUCLEOTIDE SEQUENCE</scope>
</reference>
<name>A0A382PVK5_9ZZZZ</name>